<dbReference type="PROSITE" id="PS50887">
    <property type="entry name" value="GGDEF"/>
    <property type="match status" value="1"/>
</dbReference>
<evidence type="ECO:0000313" key="6">
    <source>
        <dbReference type="EMBL" id="SEP58745.1"/>
    </source>
</evidence>
<dbReference type="FunFam" id="3.30.70.270:FF:000001">
    <property type="entry name" value="Diguanylate cyclase domain protein"/>
    <property type="match status" value="1"/>
</dbReference>
<dbReference type="InterPro" id="IPR000160">
    <property type="entry name" value="GGDEF_dom"/>
</dbReference>
<dbReference type="InterPro" id="IPR029787">
    <property type="entry name" value="Nucleotide_cyclase"/>
</dbReference>
<protein>
    <recommendedName>
        <fullName evidence="2">diguanylate cyclase</fullName>
        <ecNumber evidence="2">2.7.7.65</ecNumber>
    </recommendedName>
</protein>
<gene>
    <name evidence="6" type="ORF">SAMN05421693_101160</name>
</gene>
<dbReference type="GO" id="GO:0052621">
    <property type="term" value="F:diguanylate cyclase activity"/>
    <property type="evidence" value="ECO:0007669"/>
    <property type="project" value="UniProtKB-EC"/>
</dbReference>
<dbReference type="STRING" id="867345.SAMN05421693_101160"/>
<dbReference type="EMBL" id="FOFO01000001">
    <property type="protein sequence ID" value="SEP58745.1"/>
    <property type="molecule type" value="Genomic_DNA"/>
</dbReference>
<keyword evidence="7" id="KW-1185">Reference proteome</keyword>
<proteinExistence type="predicted"/>
<feature type="transmembrane region" description="Helical" evidence="4">
    <location>
        <begin position="212"/>
        <end position="237"/>
    </location>
</feature>
<reference evidence="6 7" key="1">
    <citation type="submission" date="2016-10" db="EMBL/GenBank/DDBJ databases">
        <authorList>
            <person name="de Groot N.N."/>
        </authorList>
    </citation>
    <scope>NUCLEOTIDE SEQUENCE [LARGE SCALE GENOMIC DNA]</scope>
    <source>
        <strain evidence="6 7">B7-7</strain>
    </source>
</reference>
<name>A0A1H8Z2R0_9GAMM</name>
<dbReference type="SUPFAM" id="SSF55073">
    <property type="entry name" value="Nucleotide cyclase"/>
    <property type="match status" value="1"/>
</dbReference>
<sequence>MLSLLRAVNNGLIRRRIGLVVMVWCVVVMASLSWNLHQTYHMRKEIAFESARALYSQVLSTRLWNATHGPVYVPVSDEVQPNPYLQGLPHREIEGPEGNTLTMVNPAYMTRQISELARTHHGVIFTITSLNPLRPENVPNAWQADALRQFEAGVSEVGFFVEGEAGERQFNYMAPLFADAPCLVCHGHQGYQEGDIRGGLAVSLSFSRDGRWFGLVASHLAIALLGSLIIIALGGMLSRSYRLLSVSAKVDPLTNIPNRGFFNEQLALEWARNQREKTHLGLIMLDIDYFKSFNDTLGHQAGDNCLIHVANLIQAQLERPADFCARYGGEEFVILLPNTDALGAWHIAKKIHQALFMENLQHPASVFGRVTLSAGIVVERGTFDTAEAMLYAADIALYQAKSEGRNRSILGPITSSSSAPPISQV</sequence>
<feature type="transmembrane region" description="Helical" evidence="4">
    <location>
        <begin position="17"/>
        <end position="36"/>
    </location>
</feature>
<dbReference type="SMART" id="SM00267">
    <property type="entry name" value="GGDEF"/>
    <property type="match status" value="1"/>
</dbReference>
<evidence type="ECO:0000256" key="2">
    <source>
        <dbReference type="ARBA" id="ARBA00012528"/>
    </source>
</evidence>
<dbReference type="EC" id="2.7.7.65" evidence="2"/>
<dbReference type="PANTHER" id="PTHR45138">
    <property type="entry name" value="REGULATORY COMPONENTS OF SENSORY TRANSDUCTION SYSTEM"/>
    <property type="match status" value="1"/>
</dbReference>
<keyword evidence="4" id="KW-1133">Transmembrane helix</keyword>
<dbReference type="GO" id="GO:0043709">
    <property type="term" value="P:cell adhesion involved in single-species biofilm formation"/>
    <property type="evidence" value="ECO:0007669"/>
    <property type="project" value="TreeGrafter"/>
</dbReference>
<evidence type="ECO:0000256" key="4">
    <source>
        <dbReference type="SAM" id="Phobius"/>
    </source>
</evidence>
<keyword evidence="4" id="KW-0472">Membrane</keyword>
<comment type="catalytic activity">
    <reaction evidence="3">
        <text>2 GTP = 3',3'-c-di-GMP + 2 diphosphate</text>
        <dbReference type="Rhea" id="RHEA:24898"/>
        <dbReference type="ChEBI" id="CHEBI:33019"/>
        <dbReference type="ChEBI" id="CHEBI:37565"/>
        <dbReference type="ChEBI" id="CHEBI:58805"/>
        <dbReference type="EC" id="2.7.7.65"/>
    </reaction>
</comment>
<organism evidence="6 7">
    <name type="scientific">Ectothiorhodospira magna</name>
    <dbReference type="NCBI Taxonomy" id="867345"/>
    <lineage>
        <taxon>Bacteria</taxon>
        <taxon>Pseudomonadati</taxon>
        <taxon>Pseudomonadota</taxon>
        <taxon>Gammaproteobacteria</taxon>
        <taxon>Chromatiales</taxon>
        <taxon>Ectothiorhodospiraceae</taxon>
        <taxon>Ectothiorhodospira</taxon>
    </lineage>
</organism>
<dbReference type="Pfam" id="PF00990">
    <property type="entry name" value="GGDEF"/>
    <property type="match status" value="1"/>
</dbReference>
<evidence type="ECO:0000256" key="3">
    <source>
        <dbReference type="ARBA" id="ARBA00034247"/>
    </source>
</evidence>
<evidence type="ECO:0000256" key="1">
    <source>
        <dbReference type="ARBA" id="ARBA00001946"/>
    </source>
</evidence>
<feature type="domain" description="GGDEF" evidence="5">
    <location>
        <begin position="278"/>
        <end position="413"/>
    </location>
</feature>
<dbReference type="Gene3D" id="3.30.70.270">
    <property type="match status" value="1"/>
</dbReference>
<dbReference type="Proteomes" id="UP000199496">
    <property type="component" value="Unassembled WGS sequence"/>
</dbReference>
<evidence type="ECO:0000259" key="5">
    <source>
        <dbReference type="PROSITE" id="PS50887"/>
    </source>
</evidence>
<dbReference type="PANTHER" id="PTHR45138:SF9">
    <property type="entry name" value="DIGUANYLATE CYCLASE DGCM-RELATED"/>
    <property type="match status" value="1"/>
</dbReference>
<dbReference type="NCBIfam" id="TIGR00254">
    <property type="entry name" value="GGDEF"/>
    <property type="match status" value="1"/>
</dbReference>
<dbReference type="GO" id="GO:0005886">
    <property type="term" value="C:plasma membrane"/>
    <property type="evidence" value="ECO:0007669"/>
    <property type="project" value="TreeGrafter"/>
</dbReference>
<accession>A0A1H8Z2R0</accession>
<dbReference type="InterPro" id="IPR021796">
    <property type="entry name" value="Tll0287-like_dom"/>
</dbReference>
<comment type="cofactor">
    <cofactor evidence="1">
        <name>Mg(2+)</name>
        <dbReference type="ChEBI" id="CHEBI:18420"/>
    </cofactor>
</comment>
<dbReference type="AlphaFoldDB" id="A0A1H8Z2R0"/>
<dbReference type="InterPro" id="IPR050469">
    <property type="entry name" value="Diguanylate_Cyclase"/>
</dbReference>
<dbReference type="Gene3D" id="3.30.450.290">
    <property type="match status" value="1"/>
</dbReference>
<dbReference type="GO" id="GO:1902201">
    <property type="term" value="P:negative regulation of bacterial-type flagellum-dependent cell motility"/>
    <property type="evidence" value="ECO:0007669"/>
    <property type="project" value="TreeGrafter"/>
</dbReference>
<dbReference type="InterPro" id="IPR043128">
    <property type="entry name" value="Rev_trsase/Diguanyl_cyclase"/>
</dbReference>
<keyword evidence="4" id="KW-0812">Transmembrane</keyword>
<dbReference type="CDD" id="cd01949">
    <property type="entry name" value="GGDEF"/>
    <property type="match status" value="1"/>
</dbReference>
<dbReference type="Pfam" id="PF11845">
    <property type="entry name" value="Tll0287-like"/>
    <property type="match status" value="1"/>
</dbReference>
<evidence type="ECO:0000313" key="7">
    <source>
        <dbReference type="Proteomes" id="UP000199496"/>
    </source>
</evidence>